<keyword evidence="1" id="KW-0732">Signal</keyword>
<reference evidence="3" key="1">
    <citation type="submission" date="2019-06" db="EMBL/GenBank/DDBJ databases">
        <title>Alistipes onderdonkii subsp. vulgaris subsp. nov., Alistipes dispar sp. nov. and Alistipes communis sp. nov., isolated from human faeces, and creation of Alistipes onderdonkii subsp. onderdonkii subsp. nov.</title>
        <authorList>
            <person name="Sakamoto M."/>
            <person name="Ikeyama N."/>
            <person name="Ogata Y."/>
            <person name="Suda W."/>
            <person name="Iino T."/>
            <person name="Hattori M."/>
            <person name="Ohkuma M."/>
        </authorList>
    </citation>
    <scope>NUCLEOTIDE SEQUENCE [LARGE SCALE GENOMIC DNA]</scope>
    <source>
        <strain evidence="3">5CPEGH6</strain>
    </source>
</reference>
<dbReference type="AlphaFoldDB" id="A0A4Y1X4S7"/>
<dbReference type="NCBIfam" id="TIGR04549">
    <property type="entry name" value="LP_HExxH_w_tonB"/>
    <property type="match status" value="1"/>
</dbReference>
<feature type="signal peptide" evidence="1">
    <location>
        <begin position="1"/>
        <end position="24"/>
    </location>
</feature>
<dbReference type="KEGG" id="ada:A5CPEGH6_21270"/>
<evidence type="ECO:0008006" key="4">
    <source>
        <dbReference type="Google" id="ProtNLM"/>
    </source>
</evidence>
<accession>A0A4Y1X4S7</accession>
<gene>
    <name evidence="2" type="ORF">A5CPEGH6_21270</name>
</gene>
<proteinExistence type="predicted"/>
<name>A0A4Y1X4S7_9BACT</name>
<dbReference type="EMBL" id="AP019736">
    <property type="protein sequence ID" value="BBL07489.1"/>
    <property type="molecule type" value="Genomic_DNA"/>
</dbReference>
<evidence type="ECO:0000256" key="1">
    <source>
        <dbReference type="SAM" id="SignalP"/>
    </source>
</evidence>
<dbReference type="Gene3D" id="3.40.390.70">
    <property type="match status" value="1"/>
</dbReference>
<dbReference type="Pfam" id="PF15890">
    <property type="entry name" value="Peptidase_Mx1"/>
    <property type="match status" value="1"/>
</dbReference>
<evidence type="ECO:0000313" key="2">
    <source>
        <dbReference type="EMBL" id="BBL07489.1"/>
    </source>
</evidence>
<evidence type="ECO:0000313" key="3">
    <source>
        <dbReference type="Proteomes" id="UP000319374"/>
    </source>
</evidence>
<feature type="chain" id="PRO_5021506650" description="Substrate import-associated zinc metallohydrolase lipoprotein" evidence="1">
    <location>
        <begin position="25"/>
        <end position="299"/>
    </location>
</feature>
<sequence>MHIMKRTIFALSALVFALSNTACSEDGLDDKSVITGIGYEIETPFDEWLLENFIEPYNIRVMYRYEDMESDMTYNLVPARYERSIEMAQLVSYLCLQAYDEITGSRDFIRANFPKDLFFVGSPAYNNNGSIVLGTAEGGTKITLYNLNTLDPRNVDALNSSYFKTIHHEFGHILNQKKPYTSDFEQIVGKSDGGIRYVGNSCWEVYPTETSALQDGFISRYASTSDGEEFVELASIYVTNTPEAWETKLRTAGARRSMIEQKFDIVYKYYENDWGIDLEKLREIVLRRQQDVPTLDLDI</sequence>
<keyword evidence="3" id="KW-1185">Reference proteome</keyword>
<dbReference type="InterPro" id="IPR030890">
    <property type="entry name" value="LP_HExxH_w_TonB"/>
</dbReference>
<organism evidence="2 3">
    <name type="scientific">Alistipes dispar</name>
    <dbReference type="NCBI Taxonomy" id="2585119"/>
    <lineage>
        <taxon>Bacteria</taxon>
        <taxon>Pseudomonadati</taxon>
        <taxon>Bacteroidota</taxon>
        <taxon>Bacteroidia</taxon>
        <taxon>Bacteroidales</taxon>
        <taxon>Rikenellaceae</taxon>
        <taxon>Alistipes</taxon>
    </lineage>
</organism>
<protein>
    <recommendedName>
        <fullName evidence="4">Substrate import-associated zinc metallohydrolase lipoprotein</fullName>
    </recommendedName>
</protein>
<dbReference type="Proteomes" id="UP000319374">
    <property type="component" value="Chromosome"/>
</dbReference>